<reference evidence="2 3" key="1">
    <citation type="submission" date="2023-07" db="EMBL/GenBank/DDBJ databases">
        <title>Genomic Encyclopedia of Type Strains, Phase IV (KMG-IV): sequencing the most valuable type-strain genomes for metagenomic binning, comparative biology and taxonomic classification.</title>
        <authorList>
            <person name="Goeker M."/>
        </authorList>
    </citation>
    <scope>NUCLEOTIDE SEQUENCE [LARGE SCALE GENOMIC DNA]</scope>
    <source>
        <strain evidence="2 3">DSM 19619</strain>
    </source>
</reference>
<evidence type="ECO:0000313" key="2">
    <source>
        <dbReference type="EMBL" id="MDQ0475287.1"/>
    </source>
</evidence>
<accession>A0ABU0JLY1</accession>
<dbReference type="EMBL" id="JAUSVX010000033">
    <property type="protein sequence ID" value="MDQ0475287.1"/>
    <property type="molecule type" value="Genomic_DNA"/>
</dbReference>
<dbReference type="Proteomes" id="UP001242480">
    <property type="component" value="Unassembled WGS sequence"/>
</dbReference>
<feature type="non-terminal residue" evidence="2">
    <location>
        <position position="48"/>
    </location>
</feature>
<keyword evidence="3" id="KW-1185">Reference proteome</keyword>
<evidence type="ECO:0000313" key="3">
    <source>
        <dbReference type="Proteomes" id="UP001242480"/>
    </source>
</evidence>
<keyword evidence="1" id="KW-0472">Membrane</keyword>
<keyword evidence="1" id="KW-0812">Transmembrane</keyword>
<evidence type="ECO:0008006" key="4">
    <source>
        <dbReference type="Google" id="ProtNLM"/>
    </source>
</evidence>
<organism evidence="2 3">
    <name type="scientific">Labrys wisconsinensis</name>
    <dbReference type="NCBI Taxonomy" id="425677"/>
    <lineage>
        <taxon>Bacteria</taxon>
        <taxon>Pseudomonadati</taxon>
        <taxon>Pseudomonadota</taxon>
        <taxon>Alphaproteobacteria</taxon>
        <taxon>Hyphomicrobiales</taxon>
        <taxon>Xanthobacteraceae</taxon>
        <taxon>Labrys</taxon>
    </lineage>
</organism>
<gene>
    <name evidence="2" type="ORF">QO011_008330</name>
</gene>
<keyword evidence="1" id="KW-1133">Transmembrane helix</keyword>
<sequence>MTRSIAAQRLFPSWRSSNRRAVRTGPLLAPAVSVLLIWMIVPLAMTLW</sequence>
<feature type="transmembrane region" description="Helical" evidence="1">
    <location>
        <begin position="21"/>
        <end position="41"/>
    </location>
</feature>
<name>A0ABU0JLY1_9HYPH</name>
<comment type="caution">
    <text evidence="2">The sequence shown here is derived from an EMBL/GenBank/DDBJ whole genome shotgun (WGS) entry which is preliminary data.</text>
</comment>
<proteinExistence type="predicted"/>
<protein>
    <recommendedName>
        <fullName evidence="4">Sugar ABC transporter permease</fullName>
    </recommendedName>
</protein>
<evidence type="ECO:0000256" key="1">
    <source>
        <dbReference type="SAM" id="Phobius"/>
    </source>
</evidence>